<proteinExistence type="predicted"/>
<evidence type="ECO:0000313" key="4">
    <source>
        <dbReference type="EMBL" id="MBU6113712.1"/>
    </source>
</evidence>
<protein>
    <submittedName>
        <fullName evidence="5">GNAT family N-acetyltransferase</fullName>
    </submittedName>
</protein>
<dbReference type="CDD" id="cd04301">
    <property type="entry name" value="NAT_SF"/>
    <property type="match status" value="1"/>
</dbReference>
<evidence type="ECO:0000313" key="5">
    <source>
        <dbReference type="EMBL" id="WHI59189.1"/>
    </source>
</evidence>
<accession>A0AAX3W374</accession>
<dbReference type="PANTHER" id="PTHR42919:SF8">
    <property type="entry name" value="N-ALPHA-ACETYLTRANSFERASE 50"/>
    <property type="match status" value="1"/>
</dbReference>
<dbReference type="EMBL" id="JAHLZN010000010">
    <property type="protein sequence ID" value="MBU6113712.1"/>
    <property type="molecule type" value="Genomic_DNA"/>
</dbReference>
<sequence>MIRQAKKTDAAKLSELMYIIWHDMQIPLVENNPKEKVLKIIQQSIEEGNYRNHYKNMHVYEVEGNIAGFINCYSGDEEKQLEDNWHNIDFKEEFKLEGTPLPEKEANEGDLYIESIAVFSDYRGRGIATKLIDYIFDYGRNQGYETVTLNCEVDNEGAMKLYRNLGFEPLHDRVLSGHDYKYMVKSI</sequence>
<dbReference type="InterPro" id="IPR000182">
    <property type="entry name" value="GNAT_dom"/>
</dbReference>
<evidence type="ECO:0000313" key="7">
    <source>
        <dbReference type="Proteomes" id="UP001223261"/>
    </source>
</evidence>
<dbReference type="Gene3D" id="3.40.630.30">
    <property type="match status" value="1"/>
</dbReference>
<keyword evidence="2" id="KW-0012">Acyltransferase</keyword>
<feature type="domain" description="N-acetyltransferase" evidence="3">
    <location>
        <begin position="1"/>
        <end position="187"/>
    </location>
</feature>
<dbReference type="Proteomes" id="UP001223261">
    <property type="component" value="Chromosome"/>
</dbReference>
<dbReference type="InterPro" id="IPR016181">
    <property type="entry name" value="Acyl_CoA_acyltransferase"/>
</dbReference>
<gene>
    <name evidence="4" type="ORF">KQ656_07065</name>
    <name evidence="5" type="ORF">PYH69_10710</name>
</gene>
<evidence type="ECO:0000313" key="6">
    <source>
        <dbReference type="Proteomes" id="UP000770161"/>
    </source>
</evidence>
<keyword evidence="6" id="KW-1185">Reference proteome</keyword>
<name>A0AAX3W374_MAMLE</name>
<dbReference type="EMBL" id="CP118848">
    <property type="protein sequence ID" value="WHI59189.1"/>
    <property type="molecule type" value="Genomic_DNA"/>
</dbReference>
<dbReference type="RefSeq" id="WP_026023628.1">
    <property type="nucleotide sequence ID" value="NZ_CABIVY010000024.1"/>
</dbReference>
<organism evidence="5 7">
    <name type="scientific">Mammaliicoccus lentus</name>
    <name type="common">Staphylococcus lentus</name>
    <dbReference type="NCBI Taxonomy" id="42858"/>
    <lineage>
        <taxon>Bacteria</taxon>
        <taxon>Bacillati</taxon>
        <taxon>Bacillota</taxon>
        <taxon>Bacilli</taxon>
        <taxon>Bacillales</taxon>
        <taxon>Staphylococcaceae</taxon>
        <taxon>Mammaliicoccus</taxon>
    </lineage>
</organism>
<dbReference type="GO" id="GO:0016747">
    <property type="term" value="F:acyltransferase activity, transferring groups other than amino-acyl groups"/>
    <property type="evidence" value="ECO:0007669"/>
    <property type="project" value="InterPro"/>
</dbReference>
<dbReference type="InterPro" id="IPR051556">
    <property type="entry name" value="N-term/lysine_N-AcTrnsfr"/>
</dbReference>
<dbReference type="Pfam" id="PF00583">
    <property type="entry name" value="Acetyltransf_1"/>
    <property type="match status" value="1"/>
</dbReference>
<evidence type="ECO:0000256" key="2">
    <source>
        <dbReference type="ARBA" id="ARBA00023315"/>
    </source>
</evidence>
<keyword evidence="1" id="KW-0808">Transferase</keyword>
<reference evidence="5" key="2">
    <citation type="journal article" date="2023" name="Antibiotics">
        <title>Prevalence and Molecular Characterization of Methicillin-Resistant Staphylococci (MRS) and Mammaliicocci (MRM) in Dromedary Camels from Algeria: First Detection of SCCmec-mecC Hybrid in Methicillin-Resistant Mammaliicoccus lentus.</title>
        <authorList>
            <person name="Belhout C."/>
            <person name="Boyen F."/>
            <person name="Vereecke N."/>
            <person name="Theuns S."/>
            <person name="Taibi N."/>
            <person name="Stegger M."/>
            <person name="de la Fe-Rodriguez P.Y."/>
            <person name="Bouayad L."/>
            <person name="Elgroud R."/>
            <person name="Butaye P."/>
        </authorList>
    </citation>
    <scope>NUCLEOTIDE SEQUENCE</scope>
    <source>
        <strain evidence="5">7048</strain>
    </source>
</reference>
<dbReference type="SUPFAM" id="SSF55729">
    <property type="entry name" value="Acyl-CoA N-acyltransferases (Nat)"/>
    <property type="match status" value="1"/>
</dbReference>
<dbReference type="AlphaFoldDB" id="A0AAX3W374"/>
<evidence type="ECO:0000259" key="3">
    <source>
        <dbReference type="PROSITE" id="PS51186"/>
    </source>
</evidence>
<dbReference type="PANTHER" id="PTHR42919">
    <property type="entry name" value="N-ALPHA-ACETYLTRANSFERASE"/>
    <property type="match status" value="1"/>
</dbReference>
<dbReference type="PROSITE" id="PS51186">
    <property type="entry name" value="GNAT"/>
    <property type="match status" value="1"/>
</dbReference>
<evidence type="ECO:0000256" key="1">
    <source>
        <dbReference type="ARBA" id="ARBA00022679"/>
    </source>
</evidence>
<dbReference type="Proteomes" id="UP000770161">
    <property type="component" value="Unassembled WGS sequence"/>
</dbReference>
<reference evidence="4 6" key="1">
    <citation type="submission" date="2021-06" db="EMBL/GenBank/DDBJ databases">
        <title>Staphylococcus lentus K169 genome sequencing.</title>
        <authorList>
            <person name="Sundareshan S."/>
            <person name="Akhila D.S."/>
            <person name="Prachi D."/>
            <person name="Sivakumar R."/>
            <person name="Rajendhran J."/>
            <person name="Isloor S."/>
            <person name="Hegde N.R."/>
        </authorList>
    </citation>
    <scope>NUCLEOTIDE SEQUENCE [LARGE SCALE GENOMIC DNA]</scope>
    <source>
        <strain evidence="4 6">K169</strain>
    </source>
</reference>